<feature type="compositionally biased region" description="Acidic residues" evidence="4">
    <location>
        <begin position="625"/>
        <end position="634"/>
    </location>
</feature>
<evidence type="ECO:0000256" key="4">
    <source>
        <dbReference type="SAM" id="MobiDB-lite"/>
    </source>
</evidence>
<feature type="domain" description="DNA replication checkpoint mediator MRC1" evidence="5">
    <location>
        <begin position="881"/>
        <end position="1021"/>
    </location>
</feature>
<evidence type="ECO:0000256" key="2">
    <source>
        <dbReference type="ARBA" id="ARBA00022553"/>
    </source>
</evidence>
<feature type="compositionally biased region" description="Low complexity" evidence="4">
    <location>
        <begin position="1175"/>
        <end position="1188"/>
    </location>
</feature>
<feature type="compositionally biased region" description="Basic and acidic residues" evidence="4">
    <location>
        <begin position="339"/>
        <end position="350"/>
    </location>
</feature>
<sequence length="1292" mass="141721">MSSPSTPRSTRSASSAGNSPNILTPGQKIKAMMAEFDSDSETESHHMKTSRAVSKLEFISKTTSTSETRQSNHLADSSDDSDDADDFVRPKGRMASRMQGNSNASPEKHTAFSRLSNDLRKEQEQARKKNPTPEESSEDDLPAAALNRRSKGKARQSPALGSQSRRSPSRSRSASPLFVSSPATSRNEPTNDKDEDEEIEEQPKSNARFLALVALKRKEREEREKIEAEQKAAKRAQMEQFSSEMLSGEDSEADDPGSAQRLSQKGRQPRKASKKALEEMSRETQRMSRNMQLAHQAQTKKKITKESFFARFNFMQTETPATEAPVANSSSTAGSQHSSDGENAQKKNDTPHTSPVLGPSDADKPMTDISVQTQSEIGGTDKNMETTGPTLDEAFVTAHGALKELKEPLAAAAASTEPKLDTTKPMLEPRKTNQPSVRVLMSRHDVAQHNQGDSDSDDLEVVTSPAKARRIAAFENLPTRQMQESTSMTRLKALAHLTSPTRKTTSMTSAELSASLLYRARQQAAKERRERIEELRARGVIIETAEERVAMEDDVENLVEKARQEADEIARQERAARKKAQGLDEDDEDDDDFVFSGSDDNASGEDDDEDDDGMGVNGKLGFLDQEADESDESADERREIAPSDPEDEAPGSRRKRRTRVVSDDEEEEEPQVPSTPVRPPPSNAPQSAERPQFPGMRTPNMSMGLTQAFAGTLADEDVARQSGSAPAPFSLPDPGRPVPRLHAEDSEILVRDSQEQTHESDLMSNYNQNIARVSESPANHGFSQYSQLPDPTQDEGFVFSPFDPAKRFRETPPVSTVDTVLVGQSQSPIAERKRKQLRRGRAADLSVVDEEDNEGDFEINANAFNVMKKASKKSTVPYDKKNSKAKGIVDEAAEESEDEYAGIGGASDDSDGEEDAYDQQMINDQSGEVADEQQLAALNADHQRNRDEKDVAKLMRDITTGALRRRRGGGDDDLDLDDSDDERLARRREKQREFAKMRRALLADDKIGELAENPKKAAFFKAIEDREVEDDFDLDFLEEGGSQGESQDVASQEQTDDSKKRKRPLEPTAEDATNRPPPRLRRTPASAMSKKPATLAEIRETLSFLTETPEYDSFHDDASIDEDEGAEEGDSNTSGTDEAYSEDGASQSKDGFAVPTNPRRTRRPVVDRLALLRQASSNSATTSGSTNTKMAFHSGGSSDGPIGFRPPQLLRRVTGSSTSSNSSTTSANRITKPGASGPKKGGAVNSYTAAREHEREKQLRVKQRSGGANIAKLLNKHAGGGLGALAGKGQWD</sequence>
<dbReference type="GeneID" id="83181545"/>
<feature type="compositionally biased region" description="Low complexity" evidence="4">
    <location>
        <begin position="1214"/>
        <end position="1243"/>
    </location>
</feature>
<dbReference type="EMBL" id="JAPQKR010000014">
    <property type="protein sequence ID" value="KAJ5198065.1"/>
    <property type="molecule type" value="Genomic_DNA"/>
</dbReference>
<feature type="region of interest" description="Disordered" evidence="4">
    <location>
        <begin position="318"/>
        <end position="391"/>
    </location>
</feature>
<feature type="compositionally biased region" description="Basic and acidic residues" evidence="4">
    <location>
        <begin position="117"/>
        <end position="127"/>
    </location>
</feature>
<feature type="compositionally biased region" description="Basic and acidic residues" evidence="4">
    <location>
        <begin position="216"/>
        <end position="232"/>
    </location>
</feature>
<feature type="region of interest" description="Disordered" evidence="4">
    <location>
        <begin position="870"/>
        <end position="983"/>
    </location>
</feature>
<keyword evidence="7" id="KW-1185">Reference proteome</keyword>
<organism evidence="6 7">
    <name type="scientific">Penicillium cinerascens</name>
    <dbReference type="NCBI Taxonomy" id="70096"/>
    <lineage>
        <taxon>Eukaryota</taxon>
        <taxon>Fungi</taxon>
        <taxon>Dikarya</taxon>
        <taxon>Ascomycota</taxon>
        <taxon>Pezizomycotina</taxon>
        <taxon>Eurotiomycetes</taxon>
        <taxon>Eurotiomycetidae</taxon>
        <taxon>Eurotiales</taxon>
        <taxon>Aspergillaceae</taxon>
        <taxon>Penicillium</taxon>
    </lineage>
</organism>
<feature type="compositionally biased region" description="Low complexity" evidence="4">
    <location>
        <begin position="162"/>
        <end position="175"/>
    </location>
</feature>
<proteinExistence type="predicted"/>
<feature type="compositionally biased region" description="Polar residues" evidence="4">
    <location>
        <begin position="60"/>
        <end position="74"/>
    </location>
</feature>
<name>A0A9W9JJE8_9EURO</name>
<dbReference type="Proteomes" id="UP001150904">
    <property type="component" value="Unassembled WGS sequence"/>
</dbReference>
<comment type="subcellular location">
    <subcellularLocation>
        <location evidence="1">Nucleus</location>
    </subcellularLocation>
</comment>
<gene>
    <name evidence="6" type="ORF">N7498_007182</name>
</gene>
<feature type="region of interest" description="Disordered" evidence="4">
    <location>
        <begin position="827"/>
        <end position="852"/>
    </location>
</feature>
<dbReference type="GO" id="GO:0010997">
    <property type="term" value="F:anaphase-promoting complex binding"/>
    <property type="evidence" value="ECO:0007669"/>
    <property type="project" value="TreeGrafter"/>
</dbReference>
<evidence type="ECO:0000256" key="1">
    <source>
        <dbReference type="ARBA" id="ARBA00004123"/>
    </source>
</evidence>
<feature type="compositionally biased region" description="Polar residues" evidence="4">
    <location>
        <begin position="781"/>
        <end position="790"/>
    </location>
</feature>
<reference evidence="6" key="2">
    <citation type="journal article" date="2023" name="IMA Fungus">
        <title>Comparative genomic study of the Penicillium genus elucidates a diverse pangenome and 15 lateral gene transfer events.</title>
        <authorList>
            <person name="Petersen C."/>
            <person name="Sorensen T."/>
            <person name="Nielsen M.R."/>
            <person name="Sondergaard T.E."/>
            <person name="Sorensen J.L."/>
            <person name="Fitzpatrick D.A."/>
            <person name="Frisvad J.C."/>
            <person name="Nielsen K.L."/>
        </authorList>
    </citation>
    <scope>NUCLEOTIDE SEQUENCE</scope>
    <source>
        <strain evidence="6">IBT 15544</strain>
    </source>
</reference>
<feature type="region of interest" description="Disordered" evidence="4">
    <location>
        <begin position="570"/>
        <end position="746"/>
    </location>
</feature>
<evidence type="ECO:0000313" key="7">
    <source>
        <dbReference type="Proteomes" id="UP001150904"/>
    </source>
</evidence>
<dbReference type="OrthoDB" id="2130597at2759"/>
<dbReference type="Pfam" id="PF09444">
    <property type="entry name" value="MRC1"/>
    <property type="match status" value="1"/>
</dbReference>
<dbReference type="InterPro" id="IPR018564">
    <property type="entry name" value="Repl_chkpnt_MRC1_dom"/>
</dbReference>
<protein>
    <recommendedName>
        <fullName evidence="5">DNA replication checkpoint mediator MRC1 domain-containing protein</fullName>
    </recommendedName>
</protein>
<feature type="compositionally biased region" description="Polar residues" evidence="4">
    <location>
        <begin position="327"/>
        <end position="338"/>
    </location>
</feature>
<accession>A0A9W9JJE8</accession>
<feature type="compositionally biased region" description="Low complexity" evidence="4">
    <location>
        <begin position="1"/>
        <end position="16"/>
    </location>
</feature>
<feature type="compositionally biased region" description="Polar residues" evidence="4">
    <location>
        <begin position="287"/>
        <end position="297"/>
    </location>
</feature>
<dbReference type="RefSeq" id="XP_058306493.1">
    <property type="nucleotide sequence ID" value="XM_058454244.1"/>
</dbReference>
<feature type="region of interest" description="Disordered" evidence="4">
    <location>
        <begin position="1031"/>
        <end position="1266"/>
    </location>
</feature>
<feature type="compositionally biased region" description="Acidic residues" evidence="4">
    <location>
        <begin position="908"/>
        <end position="917"/>
    </location>
</feature>
<evidence type="ECO:0000259" key="5">
    <source>
        <dbReference type="Pfam" id="PF09444"/>
    </source>
</evidence>
<comment type="caution">
    <text evidence="6">The sequence shown here is derived from an EMBL/GenBank/DDBJ whole genome shotgun (WGS) entry which is preliminary data.</text>
</comment>
<feature type="compositionally biased region" description="Basic and acidic residues" evidence="4">
    <location>
        <begin position="275"/>
        <end position="286"/>
    </location>
</feature>
<dbReference type="PANTHER" id="PTHR14396:SF10">
    <property type="entry name" value="CLASPIN"/>
    <property type="match status" value="1"/>
</dbReference>
<keyword evidence="2" id="KW-0597">Phosphoprotein</keyword>
<feature type="compositionally biased region" description="Polar residues" evidence="4">
    <location>
        <begin position="1044"/>
        <end position="1053"/>
    </location>
</feature>
<feature type="region of interest" description="Disordered" evidence="4">
    <location>
        <begin position="1"/>
        <end position="301"/>
    </location>
</feature>
<feature type="compositionally biased region" description="Acidic residues" evidence="4">
    <location>
        <begin position="971"/>
        <end position="981"/>
    </location>
</feature>
<keyword evidence="3" id="KW-0539">Nucleus</keyword>
<feature type="compositionally biased region" description="Acidic residues" evidence="4">
    <location>
        <begin position="891"/>
        <end position="900"/>
    </location>
</feature>
<feature type="region of interest" description="Disordered" evidence="4">
    <location>
        <begin position="409"/>
        <end position="437"/>
    </location>
</feature>
<reference evidence="6" key="1">
    <citation type="submission" date="2022-12" db="EMBL/GenBank/DDBJ databases">
        <authorList>
            <person name="Petersen C."/>
        </authorList>
    </citation>
    <scope>NUCLEOTIDE SEQUENCE</scope>
    <source>
        <strain evidence="6">IBT 15544</strain>
    </source>
</reference>
<evidence type="ECO:0000256" key="3">
    <source>
        <dbReference type="ARBA" id="ARBA00023242"/>
    </source>
</evidence>
<dbReference type="PANTHER" id="PTHR14396">
    <property type="entry name" value="CLASPIN"/>
    <property type="match status" value="1"/>
</dbReference>
<feature type="compositionally biased region" description="Acidic residues" evidence="4">
    <location>
        <begin position="583"/>
        <end position="593"/>
    </location>
</feature>
<dbReference type="GO" id="GO:0007095">
    <property type="term" value="P:mitotic G2 DNA damage checkpoint signaling"/>
    <property type="evidence" value="ECO:0007669"/>
    <property type="project" value="TreeGrafter"/>
</dbReference>
<feature type="compositionally biased region" description="Basic and acidic residues" evidence="4">
    <location>
        <begin position="418"/>
        <end position="431"/>
    </location>
</feature>
<evidence type="ECO:0000313" key="6">
    <source>
        <dbReference type="EMBL" id="KAJ5198065.1"/>
    </source>
</evidence>
<feature type="region of interest" description="Disordered" evidence="4">
    <location>
        <begin position="778"/>
        <end position="797"/>
    </location>
</feature>
<dbReference type="GO" id="GO:0033314">
    <property type="term" value="P:mitotic DNA replication checkpoint signaling"/>
    <property type="evidence" value="ECO:0007669"/>
    <property type="project" value="TreeGrafter"/>
</dbReference>
<dbReference type="GO" id="GO:0005634">
    <property type="term" value="C:nucleus"/>
    <property type="evidence" value="ECO:0007669"/>
    <property type="project" value="UniProtKB-SubCell"/>
</dbReference>
<feature type="compositionally biased region" description="Acidic residues" evidence="4">
    <location>
        <begin position="1119"/>
        <end position="1130"/>
    </location>
</feature>
<feature type="compositionally biased region" description="Basic and acidic residues" evidence="4">
    <location>
        <begin position="1250"/>
        <end position="1259"/>
    </location>
</feature>
<feature type="compositionally biased region" description="Acidic residues" evidence="4">
    <location>
        <begin position="602"/>
        <end position="613"/>
    </location>
</feature>
<dbReference type="InterPro" id="IPR024146">
    <property type="entry name" value="Claspin"/>
</dbReference>
<feature type="compositionally biased region" description="Basic and acidic residues" evidence="4">
    <location>
        <begin position="941"/>
        <end position="956"/>
    </location>
</feature>